<evidence type="ECO:0000259" key="1">
    <source>
        <dbReference type="SMART" id="SM00857"/>
    </source>
</evidence>
<dbReference type="CDD" id="cd00338">
    <property type="entry name" value="Ser_Recombinase"/>
    <property type="match status" value="1"/>
</dbReference>
<reference evidence="3" key="1">
    <citation type="journal article" date="2019" name="Int. J. Syst. Evol. Microbiol.">
        <title>The Global Catalogue of Microorganisms (GCM) 10K type strain sequencing project: providing services to taxonomists for standard genome sequencing and annotation.</title>
        <authorList>
            <consortium name="The Broad Institute Genomics Platform"/>
            <consortium name="The Broad Institute Genome Sequencing Center for Infectious Disease"/>
            <person name="Wu L."/>
            <person name="Ma J."/>
        </authorList>
    </citation>
    <scope>NUCLEOTIDE SEQUENCE [LARGE SCALE GENOMIC DNA]</scope>
    <source>
        <strain evidence="3">JCM 18303</strain>
    </source>
</reference>
<dbReference type="InterPro" id="IPR036162">
    <property type="entry name" value="Resolvase-like_N_sf"/>
</dbReference>
<dbReference type="Proteomes" id="UP001428817">
    <property type="component" value="Unassembled WGS sequence"/>
</dbReference>
<organism evidence="2 3">
    <name type="scientific">Pseudonocardia eucalypti</name>
    <dbReference type="NCBI Taxonomy" id="648755"/>
    <lineage>
        <taxon>Bacteria</taxon>
        <taxon>Bacillati</taxon>
        <taxon>Actinomycetota</taxon>
        <taxon>Actinomycetes</taxon>
        <taxon>Pseudonocardiales</taxon>
        <taxon>Pseudonocardiaceae</taxon>
        <taxon>Pseudonocardia</taxon>
    </lineage>
</organism>
<dbReference type="InterPro" id="IPR011109">
    <property type="entry name" value="DNA_bind_recombinase_dom"/>
</dbReference>
<accession>A0ABP9Q7J0</accession>
<feature type="domain" description="Resolvase/invertase-type recombinase catalytic" evidence="1">
    <location>
        <begin position="30"/>
        <end position="198"/>
    </location>
</feature>
<dbReference type="Pfam" id="PF07508">
    <property type="entry name" value="Recombinase"/>
    <property type="match status" value="1"/>
</dbReference>
<dbReference type="Gene3D" id="3.40.50.1390">
    <property type="entry name" value="Resolvase, N-terminal catalytic domain"/>
    <property type="match status" value="1"/>
</dbReference>
<dbReference type="Pfam" id="PF13408">
    <property type="entry name" value="Zn_ribbon_recom"/>
    <property type="match status" value="1"/>
</dbReference>
<proteinExistence type="predicted"/>
<evidence type="ECO:0000313" key="3">
    <source>
        <dbReference type="Proteomes" id="UP001428817"/>
    </source>
</evidence>
<dbReference type="SMART" id="SM00857">
    <property type="entry name" value="Resolvase"/>
    <property type="match status" value="1"/>
</dbReference>
<name>A0ABP9Q7J0_9PSEU</name>
<comment type="caution">
    <text evidence="2">The sequence shown here is derived from an EMBL/GenBank/DDBJ whole genome shotgun (WGS) entry which is preliminary data.</text>
</comment>
<dbReference type="InterPro" id="IPR038109">
    <property type="entry name" value="DNA_bind_recomb_sf"/>
</dbReference>
<dbReference type="InterPro" id="IPR006119">
    <property type="entry name" value="Resolv_N"/>
</dbReference>
<sequence length="635" mass="72008">MPVSGPSGLSDYAVSPMGAPTRLLGGEVRVAFVGRCSTEDQQDPRQSMIRQLENSRRALPEAWVIVAHFFDVESGRMELEQRGQGVDYERFDIPISRDGGIADLLAEAKHPGRRFDVVICESVSRIARRTFESLEIERELERAEVPLFASNEPITLDGSWAQRLLQRRINQSVAEWEVANTLEQSWGGLCTHVRDGWNIGKPCYGYKAKTYRHPNPVKAERGHTKTRLEPDAARAETVTQIALWRYHERLGYDTIADRLNADLDRYPPPEPTSKARARGAWGKTSVMEILRNPKYTGYQVFNRRASRSRHGKVNDPMKWVWSPEPVHEPLIPKWMYDELAARRGARRGSRDGNEPNNHTGTRRTYVLRGMIFCRCGRRMTGNQRHGRTYYLCWPRNNNRGRPDTYAGHPKTVYLREDALMDAISRFYADRVFGPHRQELLAADLAGVDDQQTEARDNERKRWQAQLAKIAQRQHNLMQQAQDGDPNDPFTQALRGTYNQLEAEKSTIHTILADLDTTDQAEPHRPTANDAALLDALPHLVISLHRAPEELLRRLFEITKLTVHEHDSDNVTITITLPADDLPAIADTAERITEIMPPHDDNPGQTANNGFRVDAVRAPGRIRTCAPASGGRCSIP</sequence>
<dbReference type="InterPro" id="IPR025827">
    <property type="entry name" value="Zn_ribbon_recom_dom"/>
</dbReference>
<dbReference type="SUPFAM" id="SSF53041">
    <property type="entry name" value="Resolvase-like"/>
    <property type="match status" value="1"/>
</dbReference>
<dbReference type="Pfam" id="PF00239">
    <property type="entry name" value="Resolvase"/>
    <property type="match status" value="1"/>
</dbReference>
<gene>
    <name evidence="2" type="ORF">GCM10023321_30320</name>
</gene>
<dbReference type="InterPro" id="IPR050639">
    <property type="entry name" value="SSR_resolvase"/>
</dbReference>
<dbReference type="PANTHER" id="PTHR30461">
    <property type="entry name" value="DNA-INVERTASE FROM LAMBDOID PROPHAGE"/>
    <property type="match status" value="1"/>
</dbReference>
<dbReference type="PANTHER" id="PTHR30461:SF23">
    <property type="entry name" value="DNA RECOMBINASE-RELATED"/>
    <property type="match status" value="1"/>
</dbReference>
<protein>
    <recommendedName>
        <fullName evidence="1">Resolvase/invertase-type recombinase catalytic domain-containing protein</fullName>
    </recommendedName>
</protein>
<keyword evidence="3" id="KW-1185">Reference proteome</keyword>
<dbReference type="EMBL" id="BAABJP010000010">
    <property type="protein sequence ID" value="GAA5155875.1"/>
    <property type="molecule type" value="Genomic_DNA"/>
</dbReference>
<evidence type="ECO:0000313" key="2">
    <source>
        <dbReference type="EMBL" id="GAA5155875.1"/>
    </source>
</evidence>
<dbReference type="Gene3D" id="3.90.1750.20">
    <property type="entry name" value="Putative Large Serine Recombinase, Chain B, Domain 2"/>
    <property type="match status" value="1"/>
</dbReference>